<dbReference type="EMBL" id="JAEPRB010000525">
    <property type="protein sequence ID" value="KAG2215382.1"/>
    <property type="molecule type" value="Genomic_DNA"/>
</dbReference>
<keyword evidence="3" id="KW-1185">Reference proteome</keyword>
<proteinExistence type="predicted"/>
<feature type="chain" id="PRO_5034107403" evidence="1">
    <location>
        <begin position="19"/>
        <end position="120"/>
    </location>
</feature>
<dbReference type="OrthoDB" id="2289000at2759"/>
<dbReference type="Proteomes" id="UP000646827">
    <property type="component" value="Unassembled WGS sequence"/>
</dbReference>
<reference evidence="2 3" key="1">
    <citation type="submission" date="2020-12" db="EMBL/GenBank/DDBJ databases">
        <title>Metabolic potential, ecology and presence of endohyphal bacteria is reflected in genomic diversity of Mucoromycotina.</title>
        <authorList>
            <person name="Muszewska A."/>
            <person name="Okrasinska A."/>
            <person name="Steczkiewicz K."/>
            <person name="Drgas O."/>
            <person name="Orlowska M."/>
            <person name="Perlinska-Lenart U."/>
            <person name="Aleksandrzak-Piekarczyk T."/>
            <person name="Szatraj K."/>
            <person name="Zielenkiewicz U."/>
            <person name="Pilsyk S."/>
            <person name="Malc E."/>
            <person name="Mieczkowski P."/>
            <person name="Kruszewska J.S."/>
            <person name="Biernat P."/>
            <person name="Pawlowska J."/>
        </authorList>
    </citation>
    <scope>NUCLEOTIDE SEQUENCE [LARGE SCALE GENOMIC DNA]</scope>
    <source>
        <strain evidence="2 3">CBS 142.35</strain>
    </source>
</reference>
<name>A0A8H7RSE3_9FUNG</name>
<sequence length="120" mass="12283">MVFSIGTIVVNAACTCSASDTVCLEKCVSSANNCIQNCQGSNDCYTGCVDQYWPTTAIATASIPTTATASASGSVSASASVSQTQAASHQPSSAANNEINQMTPAITSILAMIMSLIFYH</sequence>
<keyword evidence="1" id="KW-0732">Signal</keyword>
<accession>A0A8H7RSE3</accession>
<evidence type="ECO:0000313" key="3">
    <source>
        <dbReference type="Proteomes" id="UP000646827"/>
    </source>
</evidence>
<protein>
    <submittedName>
        <fullName evidence="2">Uncharacterized protein</fullName>
    </submittedName>
</protein>
<evidence type="ECO:0000313" key="2">
    <source>
        <dbReference type="EMBL" id="KAG2215382.1"/>
    </source>
</evidence>
<evidence type="ECO:0000256" key="1">
    <source>
        <dbReference type="SAM" id="SignalP"/>
    </source>
</evidence>
<feature type="signal peptide" evidence="1">
    <location>
        <begin position="1"/>
        <end position="18"/>
    </location>
</feature>
<dbReference type="AlphaFoldDB" id="A0A8H7RSE3"/>
<gene>
    <name evidence="2" type="ORF">INT45_010725</name>
</gene>
<organism evidence="2 3">
    <name type="scientific">Circinella minor</name>
    <dbReference type="NCBI Taxonomy" id="1195481"/>
    <lineage>
        <taxon>Eukaryota</taxon>
        <taxon>Fungi</taxon>
        <taxon>Fungi incertae sedis</taxon>
        <taxon>Mucoromycota</taxon>
        <taxon>Mucoromycotina</taxon>
        <taxon>Mucoromycetes</taxon>
        <taxon>Mucorales</taxon>
        <taxon>Lichtheimiaceae</taxon>
        <taxon>Circinella</taxon>
    </lineage>
</organism>
<comment type="caution">
    <text evidence="2">The sequence shown here is derived from an EMBL/GenBank/DDBJ whole genome shotgun (WGS) entry which is preliminary data.</text>
</comment>